<dbReference type="STRING" id="1206085.SAMN05443575_4035"/>
<name>A0A1M5TTV5_9ACTN</name>
<dbReference type="EMBL" id="FQVU01000007">
    <property type="protein sequence ID" value="SHH54111.1"/>
    <property type="molecule type" value="Genomic_DNA"/>
</dbReference>
<feature type="domain" description="Actinobacteria/chloroflexi VLRF1 release factor" evidence="1">
    <location>
        <begin position="76"/>
        <end position="203"/>
    </location>
</feature>
<dbReference type="InterPro" id="IPR042226">
    <property type="entry name" value="eFR1_2_sf"/>
</dbReference>
<dbReference type="Proteomes" id="UP000186132">
    <property type="component" value="Unassembled WGS sequence"/>
</dbReference>
<dbReference type="SUPFAM" id="SSF53137">
    <property type="entry name" value="Translational machinery components"/>
    <property type="match status" value="1"/>
</dbReference>
<evidence type="ECO:0000259" key="1">
    <source>
        <dbReference type="Pfam" id="PF18859"/>
    </source>
</evidence>
<dbReference type="NCBIfam" id="NF041024">
    <property type="entry name" value="acVLRF1_NCBI"/>
    <property type="match status" value="1"/>
</dbReference>
<protein>
    <recommendedName>
        <fullName evidence="1">Actinobacteria/chloroflexi VLRF1 release factor domain-containing protein</fullName>
    </recommendedName>
</protein>
<organism evidence="2 3">
    <name type="scientific">Jatrophihabitans endophyticus</name>
    <dbReference type="NCBI Taxonomy" id="1206085"/>
    <lineage>
        <taxon>Bacteria</taxon>
        <taxon>Bacillati</taxon>
        <taxon>Actinomycetota</taxon>
        <taxon>Actinomycetes</taxon>
        <taxon>Jatrophihabitantales</taxon>
        <taxon>Jatrophihabitantaceae</taxon>
        <taxon>Jatrophihabitans</taxon>
    </lineage>
</organism>
<accession>A0A1M5TTV5</accession>
<sequence>MTSPPADARRVTVAPERLERWLTGFRERHGETEETVGPDRVELVGADGDRAWLDVPFPPLVGDTVGDLVAHATRSRRVGVLLVRRGGYAAGVFDGTALISSKVGSSYVQGGTKAGGWSQQRYARRRANQAEAAFATAADGAAGVLAGAALEAVVAGGDREAVRAVLADRRLAHLDPTGPWLEVKDPRRRVLEATPEQFRAVRISLVP</sequence>
<dbReference type="InterPro" id="IPR040783">
    <property type="entry name" value="VLRF1"/>
</dbReference>
<evidence type="ECO:0000313" key="3">
    <source>
        <dbReference type="Proteomes" id="UP000186132"/>
    </source>
</evidence>
<dbReference type="Pfam" id="PF18859">
    <property type="entry name" value="acVLRF1"/>
    <property type="match status" value="1"/>
</dbReference>
<keyword evidence="3" id="KW-1185">Reference proteome</keyword>
<reference evidence="2 3" key="1">
    <citation type="submission" date="2016-11" db="EMBL/GenBank/DDBJ databases">
        <authorList>
            <person name="Jaros S."/>
            <person name="Januszkiewicz K."/>
            <person name="Wedrychowicz H."/>
        </authorList>
    </citation>
    <scope>NUCLEOTIDE SEQUENCE [LARGE SCALE GENOMIC DNA]</scope>
    <source>
        <strain evidence="2 3">DSM 45627</strain>
    </source>
</reference>
<gene>
    <name evidence="2" type="ORF">SAMN05443575_4035</name>
</gene>
<evidence type="ECO:0000313" key="2">
    <source>
        <dbReference type="EMBL" id="SHH54111.1"/>
    </source>
</evidence>
<dbReference type="Gene3D" id="3.30.420.60">
    <property type="entry name" value="eRF1 domain 2"/>
    <property type="match status" value="1"/>
</dbReference>
<dbReference type="AlphaFoldDB" id="A0A1M5TTV5"/>
<dbReference type="RefSeq" id="WP_084181538.1">
    <property type="nucleotide sequence ID" value="NZ_FQVU01000007.1"/>
</dbReference>
<proteinExistence type="predicted"/>